<dbReference type="RefSeq" id="WP_116649159.1">
    <property type="nucleotide sequence ID" value="NZ_QUZK01000003.1"/>
</dbReference>
<protein>
    <submittedName>
        <fullName evidence="1">DUF4156 domain-containing protein</fullName>
    </submittedName>
</protein>
<dbReference type="OrthoDB" id="6120981at2"/>
<dbReference type="Pfam" id="PF13698">
    <property type="entry name" value="DUF4156"/>
    <property type="match status" value="1"/>
</dbReference>
<evidence type="ECO:0000313" key="2">
    <source>
        <dbReference type="Proteomes" id="UP000260351"/>
    </source>
</evidence>
<proteinExistence type="predicted"/>
<organism evidence="1 2">
    <name type="scientific">Wenzhouxiangella sediminis</name>
    <dbReference type="NCBI Taxonomy" id="1792836"/>
    <lineage>
        <taxon>Bacteria</taxon>
        <taxon>Pseudomonadati</taxon>
        <taxon>Pseudomonadota</taxon>
        <taxon>Gammaproteobacteria</taxon>
        <taxon>Chromatiales</taxon>
        <taxon>Wenzhouxiangellaceae</taxon>
        <taxon>Wenzhouxiangella</taxon>
    </lineage>
</organism>
<dbReference type="PROSITE" id="PS51257">
    <property type="entry name" value="PROKAR_LIPOPROTEIN"/>
    <property type="match status" value="1"/>
</dbReference>
<dbReference type="InterPro" id="IPR025294">
    <property type="entry name" value="DUF4156"/>
</dbReference>
<reference evidence="1 2" key="1">
    <citation type="submission" date="2018-08" db="EMBL/GenBank/DDBJ databases">
        <title>Wenzhouxiangella salilacus sp. nov., a novel bacterium isolated from a saline lake in Xinjiang Province, China.</title>
        <authorList>
            <person name="Han S."/>
        </authorList>
    </citation>
    <scope>NUCLEOTIDE SEQUENCE [LARGE SCALE GENOMIC DNA]</scope>
    <source>
        <strain evidence="1 2">XDB06</strain>
    </source>
</reference>
<keyword evidence="2" id="KW-1185">Reference proteome</keyword>
<dbReference type="EMBL" id="QUZK01000003">
    <property type="protein sequence ID" value="RFF32845.1"/>
    <property type="molecule type" value="Genomic_DNA"/>
</dbReference>
<dbReference type="AlphaFoldDB" id="A0A3E1KCU8"/>
<evidence type="ECO:0000313" key="1">
    <source>
        <dbReference type="EMBL" id="RFF32845.1"/>
    </source>
</evidence>
<gene>
    <name evidence="1" type="ORF">DZC52_00475</name>
</gene>
<sequence length="106" mass="11535">MKIHVPAAVTAALILSSCTWVELERGAEGVRLVEPSHVLNCERLGTTTTSVKSRVAGVERDPDKVAAELADLARNSAWDMNGDTIVADGPARDGEQRFVIYRCRSR</sequence>
<dbReference type="Proteomes" id="UP000260351">
    <property type="component" value="Unassembled WGS sequence"/>
</dbReference>
<accession>A0A3E1KCU8</accession>
<comment type="caution">
    <text evidence="1">The sequence shown here is derived from an EMBL/GenBank/DDBJ whole genome shotgun (WGS) entry which is preliminary data.</text>
</comment>
<name>A0A3E1KCU8_9GAMM</name>